<dbReference type="EMBL" id="MU155246">
    <property type="protein sequence ID" value="KAF9477965.1"/>
    <property type="molecule type" value="Genomic_DNA"/>
</dbReference>
<name>A0A9P5Z1D8_9AGAR</name>
<evidence type="ECO:0000313" key="2">
    <source>
        <dbReference type="Proteomes" id="UP000807469"/>
    </source>
</evidence>
<keyword evidence="2" id="KW-1185">Reference proteome</keyword>
<evidence type="ECO:0000313" key="1">
    <source>
        <dbReference type="EMBL" id="KAF9477965.1"/>
    </source>
</evidence>
<comment type="caution">
    <text evidence="1">The sequence shown here is derived from an EMBL/GenBank/DDBJ whole genome shotgun (WGS) entry which is preliminary data.</text>
</comment>
<proteinExistence type="predicted"/>
<protein>
    <submittedName>
        <fullName evidence="1">Uncharacterized protein</fullName>
    </submittedName>
</protein>
<accession>A0A9P5Z1D8</accession>
<sequence>MMVNIIYSRRRNKSNLSAGDMTGQGVGASLVCCVSLIPSLQERAPSHPSSSIITDVNDFRGRNCLIQKNHETRPMVFLNWCWRHRRFWPNCRYRVLEQSQLQEYVSASGTDERNPMSMPLALYTMQQPWKGLSYWWMKVHELVPNCIKVNQSFQWNLSSDFSQNLAAAITKTK</sequence>
<gene>
    <name evidence="1" type="ORF">BDN70DRAFT_76781</name>
</gene>
<dbReference type="AlphaFoldDB" id="A0A9P5Z1D8"/>
<dbReference type="Proteomes" id="UP000807469">
    <property type="component" value="Unassembled WGS sequence"/>
</dbReference>
<reference evidence="1" key="1">
    <citation type="submission" date="2020-11" db="EMBL/GenBank/DDBJ databases">
        <authorList>
            <consortium name="DOE Joint Genome Institute"/>
            <person name="Ahrendt S."/>
            <person name="Riley R."/>
            <person name="Andreopoulos W."/>
            <person name="Labutti K."/>
            <person name="Pangilinan J."/>
            <person name="Ruiz-Duenas F.J."/>
            <person name="Barrasa J.M."/>
            <person name="Sanchez-Garcia M."/>
            <person name="Camarero S."/>
            <person name="Miyauchi S."/>
            <person name="Serrano A."/>
            <person name="Linde D."/>
            <person name="Babiker R."/>
            <person name="Drula E."/>
            <person name="Ayuso-Fernandez I."/>
            <person name="Pacheco R."/>
            <person name="Padilla G."/>
            <person name="Ferreira P."/>
            <person name="Barriuso J."/>
            <person name="Kellner H."/>
            <person name="Castanera R."/>
            <person name="Alfaro M."/>
            <person name="Ramirez L."/>
            <person name="Pisabarro A.G."/>
            <person name="Kuo A."/>
            <person name="Tritt A."/>
            <person name="Lipzen A."/>
            <person name="He G."/>
            <person name="Yan M."/>
            <person name="Ng V."/>
            <person name="Cullen D."/>
            <person name="Martin F."/>
            <person name="Rosso M.-N."/>
            <person name="Henrissat B."/>
            <person name="Hibbett D."/>
            <person name="Martinez A.T."/>
            <person name="Grigoriev I.V."/>
        </authorList>
    </citation>
    <scope>NUCLEOTIDE SEQUENCE</scope>
    <source>
        <strain evidence="1">CIRM-BRFM 674</strain>
    </source>
</reference>
<organism evidence="1 2">
    <name type="scientific">Pholiota conissans</name>
    <dbReference type="NCBI Taxonomy" id="109636"/>
    <lineage>
        <taxon>Eukaryota</taxon>
        <taxon>Fungi</taxon>
        <taxon>Dikarya</taxon>
        <taxon>Basidiomycota</taxon>
        <taxon>Agaricomycotina</taxon>
        <taxon>Agaricomycetes</taxon>
        <taxon>Agaricomycetidae</taxon>
        <taxon>Agaricales</taxon>
        <taxon>Agaricineae</taxon>
        <taxon>Strophariaceae</taxon>
        <taxon>Pholiota</taxon>
    </lineage>
</organism>